<protein>
    <submittedName>
        <fullName evidence="1">DUF3891 family protein</fullName>
    </submittedName>
</protein>
<dbReference type="RefSeq" id="WP_144250648.1">
    <property type="nucleotide sequence ID" value="NZ_VLPK01000007.1"/>
</dbReference>
<name>A0A556M8V2_9SPHI</name>
<comment type="caution">
    <text evidence="1">The sequence shown here is derived from an EMBL/GenBank/DDBJ whole genome shotgun (WGS) entry which is preliminary data.</text>
</comment>
<accession>A0A556M8V2</accession>
<dbReference type="EMBL" id="VLPK01000007">
    <property type="protein sequence ID" value="TSJ36357.1"/>
    <property type="molecule type" value="Genomic_DNA"/>
</dbReference>
<evidence type="ECO:0000313" key="2">
    <source>
        <dbReference type="Proteomes" id="UP000318733"/>
    </source>
</evidence>
<dbReference type="InterPro" id="IPR024992">
    <property type="entry name" value="DUF3891"/>
</dbReference>
<dbReference type="OrthoDB" id="872894at2"/>
<sequence>MIVSYTENGWEVITQRAHGLLAAQFAQQWKSSFRHKRWTELLVAIADHDDAQVELERDNLLTPLGGPVDFKMKTFEERHCTQTMDFALSKSRYIALLCSMHLDFVYGAQCQHNSKALRFLQGQKIAQKGWRKELGLSREEAEKDYRLLEWCDALSLLLCQHENQPEARVIEISNGPEDKAYHLVELAADTLTVRPWPFERKHFRIYFEVRLIPQLTFADAAEFWAAFRKAEVTERGWILKKDGHAAAS</sequence>
<dbReference type="Proteomes" id="UP000318733">
    <property type="component" value="Unassembled WGS sequence"/>
</dbReference>
<evidence type="ECO:0000313" key="1">
    <source>
        <dbReference type="EMBL" id="TSJ36357.1"/>
    </source>
</evidence>
<dbReference type="AlphaFoldDB" id="A0A556M8V2"/>
<gene>
    <name evidence="1" type="ORF">FO440_22900</name>
</gene>
<reference evidence="1 2" key="1">
    <citation type="submission" date="2019-07" db="EMBL/GenBank/DDBJ databases">
        <authorList>
            <person name="Huq M.A."/>
        </authorList>
    </citation>
    <scope>NUCLEOTIDE SEQUENCE [LARGE SCALE GENOMIC DNA]</scope>
    <source>
        <strain evidence="1 2">MAH-19</strain>
    </source>
</reference>
<organism evidence="1 2">
    <name type="scientific">Mucilaginibacter corticis</name>
    <dbReference type="NCBI Taxonomy" id="2597670"/>
    <lineage>
        <taxon>Bacteria</taxon>
        <taxon>Pseudomonadati</taxon>
        <taxon>Bacteroidota</taxon>
        <taxon>Sphingobacteriia</taxon>
        <taxon>Sphingobacteriales</taxon>
        <taxon>Sphingobacteriaceae</taxon>
        <taxon>Mucilaginibacter</taxon>
    </lineage>
</organism>
<proteinExistence type="predicted"/>
<dbReference type="Pfam" id="PF13030">
    <property type="entry name" value="DUF3891"/>
    <property type="match status" value="1"/>
</dbReference>
<keyword evidence="2" id="KW-1185">Reference proteome</keyword>